<evidence type="ECO:0000313" key="10">
    <source>
        <dbReference type="Proteomes" id="UP000480350"/>
    </source>
</evidence>
<keyword evidence="6 8" id="KW-1133">Transmembrane helix</keyword>
<dbReference type="GO" id="GO:0005886">
    <property type="term" value="C:plasma membrane"/>
    <property type="evidence" value="ECO:0007669"/>
    <property type="project" value="UniProtKB-SubCell"/>
</dbReference>
<dbReference type="InterPro" id="IPR004776">
    <property type="entry name" value="Mem_transp_PIN-like"/>
</dbReference>
<keyword evidence="7 8" id="KW-0472">Membrane</keyword>
<dbReference type="RefSeq" id="WP_160762413.1">
    <property type="nucleotide sequence ID" value="NZ_WUPT01000001.1"/>
</dbReference>
<feature type="transmembrane region" description="Helical" evidence="8">
    <location>
        <begin position="280"/>
        <end position="302"/>
    </location>
</feature>
<dbReference type="AlphaFoldDB" id="A0A7C9NC78"/>
<dbReference type="EMBL" id="WUPT01000001">
    <property type="protein sequence ID" value="MXQ06479.1"/>
    <property type="molecule type" value="Genomic_DNA"/>
</dbReference>
<comment type="subcellular location">
    <subcellularLocation>
        <location evidence="1">Cell membrane</location>
        <topology evidence="1">Multi-pass membrane protein</topology>
    </subcellularLocation>
</comment>
<name>A0A7C9NC78_9RHOB</name>
<evidence type="ECO:0000256" key="6">
    <source>
        <dbReference type="ARBA" id="ARBA00022989"/>
    </source>
</evidence>
<keyword evidence="5 8" id="KW-0812">Transmembrane</keyword>
<feature type="transmembrane region" description="Helical" evidence="8">
    <location>
        <begin position="125"/>
        <end position="150"/>
    </location>
</feature>
<evidence type="ECO:0000256" key="4">
    <source>
        <dbReference type="ARBA" id="ARBA00022475"/>
    </source>
</evidence>
<dbReference type="PANTHER" id="PTHR36838:SF4">
    <property type="entry name" value="AUXIN EFFLUX CARRIER FAMILY PROTEIN"/>
    <property type="match status" value="1"/>
</dbReference>
<dbReference type="PANTHER" id="PTHR36838">
    <property type="entry name" value="AUXIN EFFLUX CARRIER FAMILY PROTEIN"/>
    <property type="match status" value="1"/>
</dbReference>
<evidence type="ECO:0000256" key="8">
    <source>
        <dbReference type="SAM" id="Phobius"/>
    </source>
</evidence>
<evidence type="ECO:0000256" key="7">
    <source>
        <dbReference type="ARBA" id="ARBA00023136"/>
    </source>
</evidence>
<evidence type="ECO:0000256" key="1">
    <source>
        <dbReference type="ARBA" id="ARBA00004651"/>
    </source>
</evidence>
<feature type="transmembrane region" description="Helical" evidence="8">
    <location>
        <begin position="162"/>
        <end position="182"/>
    </location>
</feature>
<proteinExistence type="inferred from homology"/>
<dbReference type="Pfam" id="PF03547">
    <property type="entry name" value="Mem_trans"/>
    <property type="match status" value="1"/>
</dbReference>
<accession>A0A7C9NC78</accession>
<dbReference type="GO" id="GO:0055085">
    <property type="term" value="P:transmembrane transport"/>
    <property type="evidence" value="ECO:0007669"/>
    <property type="project" value="InterPro"/>
</dbReference>
<evidence type="ECO:0000256" key="5">
    <source>
        <dbReference type="ARBA" id="ARBA00022692"/>
    </source>
</evidence>
<dbReference type="InterPro" id="IPR038770">
    <property type="entry name" value="Na+/solute_symporter_sf"/>
</dbReference>
<organism evidence="9 10">
    <name type="scientific">Kangsaoukella pontilimi</name>
    <dbReference type="NCBI Taxonomy" id="2691042"/>
    <lineage>
        <taxon>Bacteria</taxon>
        <taxon>Pseudomonadati</taxon>
        <taxon>Pseudomonadota</taxon>
        <taxon>Alphaproteobacteria</taxon>
        <taxon>Rhodobacterales</taxon>
        <taxon>Paracoccaceae</taxon>
        <taxon>Kangsaoukella</taxon>
    </lineage>
</organism>
<sequence length="306" mass="31092">MSVALVILPIALVILTGWAARRSGFVPRDAWPGIETLSFRLLIPAILIDAIGAADLDPARIGPLAISLIGTVAILGGIALAMRAVLPRSKVSNASLSSLVQTSTRWNAFISLAAADLLYGPEGVLLIAVAMAVLIPFINVGNILIIASLVRAEAGWRGVLKAVATNPIIIGCAIGLVLNPLGGLPEPLSNGFQIVGRAALGVGLLAVGAGIEVKRFLAVSRTVVLAVLIRPGLAPLVFLGLGSLAGLAGPELVAGVLATAIPAASNGYIVARKMGGDAELFADILAWQTLASLLALPAYLALAASL</sequence>
<evidence type="ECO:0000313" key="9">
    <source>
        <dbReference type="EMBL" id="MXQ06479.1"/>
    </source>
</evidence>
<feature type="transmembrane region" description="Helical" evidence="8">
    <location>
        <begin position="64"/>
        <end position="86"/>
    </location>
</feature>
<comment type="caution">
    <text evidence="9">The sequence shown here is derived from an EMBL/GenBank/DDBJ whole genome shotgun (WGS) entry which is preliminary data.</text>
</comment>
<feature type="transmembrane region" description="Helical" evidence="8">
    <location>
        <begin position="223"/>
        <end position="246"/>
    </location>
</feature>
<feature type="transmembrane region" description="Helical" evidence="8">
    <location>
        <begin position="194"/>
        <end position="211"/>
    </location>
</feature>
<protein>
    <recommendedName>
        <fullName evidence="11">AEC family transporter</fullName>
    </recommendedName>
</protein>
<evidence type="ECO:0000256" key="2">
    <source>
        <dbReference type="ARBA" id="ARBA00010145"/>
    </source>
</evidence>
<comment type="similarity">
    <text evidence="2">Belongs to the auxin efflux carrier (TC 2.A.69) family.</text>
</comment>
<gene>
    <name evidence="9" type="ORF">GQ651_01325</name>
</gene>
<dbReference type="Proteomes" id="UP000480350">
    <property type="component" value="Unassembled WGS sequence"/>
</dbReference>
<evidence type="ECO:0000256" key="3">
    <source>
        <dbReference type="ARBA" id="ARBA00022448"/>
    </source>
</evidence>
<keyword evidence="3" id="KW-0813">Transport</keyword>
<dbReference type="Gene3D" id="1.20.1530.20">
    <property type="match status" value="1"/>
</dbReference>
<keyword evidence="4" id="KW-1003">Cell membrane</keyword>
<feature type="transmembrane region" description="Helical" evidence="8">
    <location>
        <begin position="252"/>
        <end position="271"/>
    </location>
</feature>
<reference evidence="9 10" key="2">
    <citation type="submission" date="2020-03" db="EMBL/GenBank/DDBJ databases">
        <title>Kangsaoukella pontilimi gen. nov., sp. nov., a new member of the family Rhodobacteraceae isolated from a tidal mudflat.</title>
        <authorList>
            <person name="Kim I.S."/>
        </authorList>
    </citation>
    <scope>NUCLEOTIDE SEQUENCE [LARGE SCALE GENOMIC DNA]</scope>
    <source>
        <strain evidence="9 10">GH1-50</strain>
    </source>
</reference>
<evidence type="ECO:0008006" key="11">
    <source>
        <dbReference type="Google" id="ProtNLM"/>
    </source>
</evidence>
<reference evidence="9 10" key="1">
    <citation type="submission" date="2019-12" db="EMBL/GenBank/DDBJ databases">
        <authorList>
            <person name="Lee S.D."/>
        </authorList>
    </citation>
    <scope>NUCLEOTIDE SEQUENCE [LARGE SCALE GENOMIC DNA]</scope>
    <source>
        <strain evidence="9 10">GH1-50</strain>
    </source>
</reference>
<keyword evidence="10" id="KW-1185">Reference proteome</keyword>